<dbReference type="VEuPathDB" id="AmoebaDB:NfTy_068640"/>
<gene>
    <name evidence="2" type="ORF">FDP41_004171</name>
</gene>
<organism evidence="2 3">
    <name type="scientific">Naegleria fowleri</name>
    <name type="common">Brain eating amoeba</name>
    <dbReference type="NCBI Taxonomy" id="5763"/>
    <lineage>
        <taxon>Eukaryota</taxon>
        <taxon>Discoba</taxon>
        <taxon>Heterolobosea</taxon>
        <taxon>Tetramitia</taxon>
        <taxon>Eutetramitia</taxon>
        <taxon>Vahlkampfiidae</taxon>
        <taxon>Naegleria</taxon>
    </lineage>
</organism>
<feature type="region of interest" description="Disordered" evidence="1">
    <location>
        <begin position="218"/>
        <end position="341"/>
    </location>
</feature>
<feature type="compositionally biased region" description="Basic and acidic residues" evidence="1">
    <location>
        <begin position="250"/>
        <end position="260"/>
    </location>
</feature>
<evidence type="ECO:0000313" key="2">
    <source>
        <dbReference type="EMBL" id="KAF0976876.1"/>
    </source>
</evidence>
<comment type="caution">
    <text evidence="2">The sequence shown here is derived from an EMBL/GenBank/DDBJ whole genome shotgun (WGS) entry which is preliminary data.</text>
</comment>
<feature type="compositionally biased region" description="Low complexity" evidence="1">
    <location>
        <begin position="281"/>
        <end position="290"/>
    </location>
</feature>
<dbReference type="RefSeq" id="XP_044561589.1">
    <property type="nucleotide sequence ID" value="XM_044707557.1"/>
</dbReference>
<name>A0A6A5BPE2_NAEFO</name>
<dbReference type="AlphaFoldDB" id="A0A6A5BPE2"/>
<sequence length="401" mass="44675">MTDIGPVKVQPMLDKISTLIITQTILTPSTNNGTLESDPYLRKTLVQLPQEKWSLSKMDINTTKFALESIGIVDCFEGVIRYNKTNTNSVITPKKFLDILKVTGEPLPYRVLFIDNDINNIKSAKEIGISTCHVVQGSNGVPHPNTVDFQIDTVYHVQTDLKELKNFKRQGESDEERGSPLAVRNDIVNTKSKLVSNSSTNLDKRHMVSSTLLQEDLPLKPNPIQRPSPIVNKVSPTPPEVFEIPSSIPPDKKTPLEKIKLNSIDPSTSSNFNNTNIGVRSSVASESSSSNTPKKKKKRKKKEKEPKVSDGAGDDSGTEKKRVKQLPPLQTTPNGLNHVIDDSFPKQKQAEISNTSELLKDLNLDEAQGKKKLNPLPFRRPDDDPFSIQNNNKKAYSELMF</sequence>
<dbReference type="Gene3D" id="3.40.50.1000">
    <property type="entry name" value="HAD superfamily/HAD-like"/>
    <property type="match status" value="1"/>
</dbReference>
<accession>A0A6A5BPE2</accession>
<reference evidence="2 3" key="1">
    <citation type="journal article" date="2019" name="Sci. Rep.">
        <title>Nanopore sequencing improves the draft genome of the human pathogenic amoeba Naegleria fowleri.</title>
        <authorList>
            <person name="Liechti N."/>
            <person name="Schurch N."/>
            <person name="Bruggmann R."/>
            <person name="Wittwer M."/>
        </authorList>
    </citation>
    <scope>NUCLEOTIDE SEQUENCE [LARGE SCALE GENOMIC DNA]</scope>
    <source>
        <strain evidence="2 3">ATCC 30894</strain>
    </source>
</reference>
<dbReference type="InterPro" id="IPR036412">
    <property type="entry name" value="HAD-like_sf"/>
</dbReference>
<feature type="compositionally biased region" description="Polar residues" evidence="1">
    <location>
        <begin position="264"/>
        <end position="279"/>
    </location>
</feature>
<dbReference type="VEuPathDB" id="AmoebaDB:NF0041980"/>
<protein>
    <submittedName>
        <fullName evidence="2">Uncharacterized protein</fullName>
    </submittedName>
</protein>
<keyword evidence="3" id="KW-1185">Reference proteome</keyword>
<evidence type="ECO:0000313" key="3">
    <source>
        <dbReference type="Proteomes" id="UP000444721"/>
    </source>
</evidence>
<dbReference type="OrthoDB" id="1065058at2759"/>
<dbReference type="GeneID" id="68111389"/>
<dbReference type="InterPro" id="IPR023214">
    <property type="entry name" value="HAD_sf"/>
</dbReference>
<evidence type="ECO:0000256" key="1">
    <source>
        <dbReference type="SAM" id="MobiDB-lite"/>
    </source>
</evidence>
<proteinExistence type="predicted"/>
<dbReference type="VEuPathDB" id="AmoebaDB:FDP41_004171"/>
<feature type="region of interest" description="Disordered" evidence="1">
    <location>
        <begin position="370"/>
        <end position="391"/>
    </location>
</feature>
<dbReference type="EMBL" id="VFQX01000036">
    <property type="protein sequence ID" value="KAF0976876.1"/>
    <property type="molecule type" value="Genomic_DNA"/>
</dbReference>
<feature type="compositionally biased region" description="Basic residues" evidence="1">
    <location>
        <begin position="293"/>
        <end position="302"/>
    </location>
</feature>
<dbReference type="SUPFAM" id="SSF56784">
    <property type="entry name" value="HAD-like"/>
    <property type="match status" value="1"/>
</dbReference>
<dbReference type="Proteomes" id="UP000444721">
    <property type="component" value="Unassembled WGS sequence"/>
</dbReference>